<name>A0A158IKV4_9BURK</name>
<keyword evidence="3" id="KW-1185">Reference proteome</keyword>
<dbReference type="AlphaFoldDB" id="A0A158IKV4"/>
<reference evidence="1 3" key="1">
    <citation type="submission" date="2016-01" db="EMBL/GenBank/DDBJ databases">
        <authorList>
            <person name="Oliw E.H."/>
        </authorList>
    </citation>
    <scope>NUCLEOTIDE SEQUENCE [LARGE SCALE GENOMIC DNA]</scope>
    <source>
        <strain evidence="1">LMG 22936</strain>
    </source>
</reference>
<dbReference type="Proteomes" id="UP000054717">
    <property type="component" value="Unassembled WGS sequence"/>
</dbReference>
<dbReference type="EMBL" id="FCNZ02000011">
    <property type="protein sequence ID" value="SAL57216.1"/>
    <property type="molecule type" value="Genomic_DNA"/>
</dbReference>
<dbReference type="InterPro" id="IPR009241">
    <property type="entry name" value="HigB-like"/>
</dbReference>
<accession>A0A158IKV4</accession>
<proteinExistence type="predicted"/>
<protein>
    <submittedName>
        <fullName evidence="1">Bacteriophage protein</fullName>
    </submittedName>
</protein>
<evidence type="ECO:0000313" key="1">
    <source>
        <dbReference type="EMBL" id="SAL57216.1"/>
    </source>
</evidence>
<dbReference type="RefSeq" id="WP_087631191.1">
    <property type="nucleotide sequence ID" value="NZ_FCNZ02000011.1"/>
</dbReference>
<dbReference type="EMBL" id="FCNZ02000011">
    <property type="protein sequence ID" value="SAL59102.1"/>
    <property type="molecule type" value="Genomic_DNA"/>
</dbReference>
<dbReference type="Pfam" id="PF05973">
    <property type="entry name" value="Gp49"/>
    <property type="match status" value="1"/>
</dbReference>
<gene>
    <name evidence="1" type="ORF">AWB66_03141</name>
    <name evidence="2" type="ORF">AWB66_03325</name>
</gene>
<evidence type="ECO:0000313" key="3">
    <source>
        <dbReference type="Proteomes" id="UP000054717"/>
    </source>
</evidence>
<organism evidence="1 3">
    <name type="scientific">Caballeronia telluris</name>
    <dbReference type="NCBI Taxonomy" id="326475"/>
    <lineage>
        <taxon>Bacteria</taxon>
        <taxon>Pseudomonadati</taxon>
        <taxon>Pseudomonadota</taxon>
        <taxon>Betaproteobacteria</taxon>
        <taxon>Burkholderiales</taxon>
        <taxon>Burkholderiaceae</taxon>
        <taxon>Caballeronia</taxon>
    </lineage>
</organism>
<dbReference type="STRING" id="326475.AWB66_03141"/>
<evidence type="ECO:0000313" key="2">
    <source>
        <dbReference type="EMBL" id="SAL59102.1"/>
    </source>
</evidence>
<sequence>MQSDERPLIWVGSSKKDLCALPAEVRQFFGHALDVAQRGGRHPSAKTMRGFSGAGVLELVEDDAGGTYRAVYTVRYREAVFVLHCFPKKSKCGTATPVEEMDIVHARLKLAETLAKELRSGKTYH</sequence>